<dbReference type="PANTHER" id="PTHR23028:SF53">
    <property type="entry name" value="ACYL_TRANSF_3 DOMAIN-CONTAINING PROTEIN"/>
    <property type="match status" value="1"/>
</dbReference>
<dbReference type="EC" id="2.3.-.-" evidence="3"/>
<feature type="transmembrane region" description="Helical" evidence="1">
    <location>
        <begin position="218"/>
        <end position="235"/>
    </location>
</feature>
<reference evidence="3 4" key="1">
    <citation type="submission" date="2024-10" db="EMBL/GenBank/DDBJ databases">
        <title>The Natural Products Discovery Center: Release of the First 8490 Sequenced Strains for Exploring Actinobacteria Biosynthetic Diversity.</title>
        <authorList>
            <person name="Kalkreuter E."/>
            <person name="Kautsar S.A."/>
            <person name="Yang D."/>
            <person name="Bader C.D."/>
            <person name="Teijaro C.N."/>
            <person name="Fluegel L."/>
            <person name="Davis C.M."/>
            <person name="Simpson J.R."/>
            <person name="Lauterbach L."/>
            <person name="Steele A.D."/>
            <person name="Gui C."/>
            <person name="Meng S."/>
            <person name="Li G."/>
            <person name="Viehrig K."/>
            <person name="Ye F."/>
            <person name="Su P."/>
            <person name="Kiefer A.F."/>
            <person name="Nichols A."/>
            <person name="Cepeda A.J."/>
            <person name="Yan W."/>
            <person name="Fan B."/>
            <person name="Jiang Y."/>
            <person name="Adhikari A."/>
            <person name="Zheng C.-J."/>
            <person name="Schuster L."/>
            <person name="Cowan T.M."/>
            <person name="Smanski M.J."/>
            <person name="Chevrette M.G."/>
            <person name="De Carvalho L.P.S."/>
            <person name="Shen B."/>
        </authorList>
    </citation>
    <scope>NUCLEOTIDE SEQUENCE [LARGE SCALE GENOMIC DNA]</scope>
    <source>
        <strain evidence="3 4">NPDC049639</strain>
    </source>
</reference>
<keyword evidence="1" id="KW-0472">Membrane</keyword>
<dbReference type="InterPro" id="IPR050879">
    <property type="entry name" value="Acyltransferase_3"/>
</dbReference>
<dbReference type="EMBL" id="JBITLV010000006">
    <property type="protein sequence ID" value="MFI7589109.1"/>
    <property type="molecule type" value="Genomic_DNA"/>
</dbReference>
<evidence type="ECO:0000313" key="4">
    <source>
        <dbReference type="Proteomes" id="UP001612915"/>
    </source>
</evidence>
<feature type="transmembrane region" description="Helical" evidence="1">
    <location>
        <begin position="53"/>
        <end position="74"/>
    </location>
</feature>
<feature type="domain" description="Acyltransferase 3" evidence="2">
    <location>
        <begin position="28"/>
        <end position="336"/>
    </location>
</feature>
<keyword evidence="3" id="KW-0808">Transferase</keyword>
<keyword evidence="3" id="KW-0012">Acyltransferase</keyword>
<feature type="transmembrane region" description="Helical" evidence="1">
    <location>
        <begin position="166"/>
        <end position="186"/>
    </location>
</feature>
<keyword evidence="1" id="KW-0812">Transmembrane</keyword>
<keyword evidence="1" id="KW-1133">Transmembrane helix</keyword>
<comment type="caution">
    <text evidence="3">The sequence shown here is derived from an EMBL/GenBank/DDBJ whole genome shotgun (WGS) entry which is preliminary data.</text>
</comment>
<keyword evidence="4" id="KW-1185">Reference proteome</keyword>
<accession>A0ABW8ARU2</accession>
<proteinExistence type="predicted"/>
<name>A0ABW8ARU2_9ACTN</name>
<feature type="transmembrane region" description="Helical" evidence="1">
    <location>
        <begin position="27"/>
        <end position="47"/>
    </location>
</feature>
<dbReference type="Pfam" id="PF01757">
    <property type="entry name" value="Acyl_transf_3"/>
    <property type="match status" value="1"/>
</dbReference>
<protein>
    <submittedName>
        <fullName evidence="3">Acyltransferase family protein</fullName>
        <ecNumber evidence="3">2.3.-.-</ecNumber>
    </submittedName>
</protein>
<evidence type="ECO:0000313" key="3">
    <source>
        <dbReference type="EMBL" id="MFI7589109.1"/>
    </source>
</evidence>
<feature type="transmembrane region" description="Helical" evidence="1">
    <location>
        <begin position="242"/>
        <end position="259"/>
    </location>
</feature>
<organism evidence="3 4">
    <name type="scientific">Spongisporangium articulatum</name>
    <dbReference type="NCBI Taxonomy" id="3362603"/>
    <lineage>
        <taxon>Bacteria</taxon>
        <taxon>Bacillati</taxon>
        <taxon>Actinomycetota</taxon>
        <taxon>Actinomycetes</taxon>
        <taxon>Kineosporiales</taxon>
        <taxon>Kineosporiaceae</taxon>
        <taxon>Spongisporangium</taxon>
    </lineage>
</organism>
<dbReference type="GO" id="GO:0016746">
    <property type="term" value="F:acyltransferase activity"/>
    <property type="evidence" value="ECO:0007669"/>
    <property type="project" value="UniProtKB-KW"/>
</dbReference>
<dbReference type="InterPro" id="IPR002656">
    <property type="entry name" value="Acyl_transf_3_dom"/>
</dbReference>
<dbReference type="PANTHER" id="PTHR23028">
    <property type="entry name" value="ACETYLTRANSFERASE"/>
    <property type="match status" value="1"/>
</dbReference>
<dbReference type="RefSeq" id="WP_398283472.1">
    <property type="nucleotide sequence ID" value="NZ_JBITLV010000006.1"/>
</dbReference>
<gene>
    <name evidence="3" type="ORF">ACIB24_18760</name>
</gene>
<sequence>MHAAPGTTPSTPSTLSSRFEAARSTLVGLRLTLAVLVCFAHAAVLGFGGSFELLGRDVGGLAVDGFFVLSGFLLCRSLSRNPGLGRYAWHRALRILPGFWVCLALTALVVAPLLAVLRGRSATSVFTGDDSSWAYLVRNAGLLIRQWGVTALPVDVPYPGVLNGSLWTLFYEAGCYLVLGVVAFLGRRRRWPLLAGLALAWTVTALPLVGVAVGHDQAAALLLMFLLGACGHRFGDRIPVRPALVLFAVLLALGGLALTSDYRPVAGPALAYLVLAAATLRRAGPRGSTGDLSYGVYVYHWPVFQVLAVAGLSGAGALVFVVAGVGVTAALAWLSWHYVEAPALRLRDVSFRRPARVSAARHRAAAPARLPVPRAPGETYVPAPARR</sequence>
<feature type="transmembrane region" description="Helical" evidence="1">
    <location>
        <begin position="95"/>
        <end position="117"/>
    </location>
</feature>
<feature type="transmembrane region" description="Helical" evidence="1">
    <location>
        <begin position="318"/>
        <end position="339"/>
    </location>
</feature>
<dbReference type="Proteomes" id="UP001612915">
    <property type="component" value="Unassembled WGS sequence"/>
</dbReference>
<evidence type="ECO:0000259" key="2">
    <source>
        <dbReference type="Pfam" id="PF01757"/>
    </source>
</evidence>
<feature type="transmembrane region" description="Helical" evidence="1">
    <location>
        <begin position="193"/>
        <end position="212"/>
    </location>
</feature>
<evidence type="ECO:0000256" key="1">
    <source>
        <dbReference type="SAM" id="Phobius"/>
    </source>
</evidence>